<proteinExistence type="predicted"/>
<dbReference type="Proteomes" id="UP000635606">
    <property type="component" value="Unassembled WGS sequence"/>
</dbReference>
<protein>
    <recommendedName>
        <fullName evidence="1">SnoaL-like domain-containing protein</fullName>
    </recommendedName>
</protein>
<dbReference type="SUPFAM" id="SSF54427">
    <property type="entry name" value="NTF2-like"/>
    <property type="match status" value="1"/>
</dbReference>
<keyword evidence="3" id="KW-1185">Reference proteome</keyword>
<evidence type="ECO:0000313" key="2">
    <source>
        <dbReference type="EMBL" id="GIJ68430.1"/>
    </source>
</evidence>
<dbReference type="RefSeq" id="WP_203928381.1">
    <property type="nucleotide sequence ID" value="NZ_BOPH01000041.1"/>
</dbReference>
<dbReference type="InterPro" id="IPR032710">
    <property type="entry name" value="NTF2-like_dom_sf"/>
</dbReference>
<accession>A0A8J3ZU17</accession>
<dbReference type="Pfam" id="PF12680">
    <property type="entry name" value="SnoaL_2"/>
    <property type="match status" value="1"/>
</dbReference>
<dbReference type="InterPro" id="IPR037401">
    <property type="entry name" value="SnoaL-like"/>
</dbReference>
<organism evidence="2 3">
    <name type="scientific">Virgisporangium ochraceum</name>
    <dbReference type="NCBI Taxonomy" id="65505"/>
    <lineage>
        <taxon>Bacteria</taxon>
        <taxon>Bacillati</taxon>
        <taxon>Actinomycetota</taxon>
        <taxon>Actinomycetes</taxon>
        <taxon>Micromonosporales</taxon>
        <taxon>Micromonosporaceae</taxon>
        <taxon>Virgisporangium</taxon>
    </lineage>
</organism>
<comment type="caution">
    <text evidence="2">The sequence shown here is derived from an EMBL/GenBank/DDBJ whole genome shotgun (WGS) entry which is preliminary data.</text>
</comment>
<gene>
    <name evidence="2" type="ORF">Voc01_033470</name>
</gene>
<name>A0A8J3ZU17_9ACTN</name>
<dbReference type="Gene3D" id="3.10.450.50">
    <property type="match status" value="1"/>
</dbReference>
<evidence type="ECO:0000313" key="3">
    <source>
        <dbReference type="Proteomes" id="UP000635606"/>
    </source>
</evidence>
<feature type="domain" description="SnoaL-like" evidence="1">
    <location>
        <begin position="10"/>
        <end position="110"/>
    </location>
</feature>
<dbReference type="EMBL" id="BOPH01000041">
    <property type="protein sequence ID" value="GIJ68430.1"/>
    <property type="molecule type" value="Genomic_DNA"/>
</dbReference>
<sequence>MTDDERLAVARDMFDAWNRQDWDRAIGLFAADGVLHSVMQDPLVGRDAIGERIRALTQGLERIELRVKALGVIDGRVFVERVDDFDVDGHHGEVPVVGILRIEDGLVTEWLEYYDRATLMRGMGLAADHVHS</sequence>
<reference evidence="2" key="1">
    <citation type="submission" date="2021-01" db="EMBL/GenBank/DDBJ databases">
        <title>Whole genome shotgun sequence of Virgisporangium ochraceum NBRC 16418.</title>
        <authorList>
            <person name="Komaki H."/>
            <person name="Tamura T."/>
        </authorList>
    </citation>
    <scope>NUCLEOTIDE SEQUENCE</scope>
    <source>
        <strain evidence="2">NBRC 16418</strain>
    </source>
</reference>
<evidence type="ECO:0000259" key="1">
    <source>
        <dbReference type="Pfam" id="PF12680"/>
    </source>
</evidence>
<dbReference type="AlphaFoldDB" id="A0A8J3ZU17"/>